<accession>A0ABU7E3N4</accession>
<evidence type="ECO:0000313" key="2">
    <source>
        <dbReference type="Proteomes" id="UP001352852"/>
    </source>
</evidence>
<protein>
    <submittedName>
        <fullName evidence="1">Uncharacterized protein</fullName>
    </submittedName>
</protein>
<dbReference type="EMBL" id="JAHUTJ010044137">
    <property type="protein sequence ID" value="MED6281871.1"/>
    <property type="molecule type" value="Genomic_DNA"/>
</dbReference>
<name>A0ABU7E3N4_9TELE</name>
<keyword evidence="2" id="KW-1185">Reference proteome</keyword>
<sequence length="78" mass="9064">MTDKTRGRDYMTTIIAGTITAKQVTTYRNKNRSMEVQLLLKARKRCTGLQHFKSISEERHLKVQALQQAEDKDQLLEV</sequence>
<comment type="caution">
    <text evidence="1">The sequence shown here is derived from an EMBL/GenBank/DDBJ whole genome shotgun (WGS) entry which is preliminary data.</text>
</comment>
<organism evidence="1 2">
    <name type="scientific">Characodon lateralis</name>
    <dbReference type="NCBI Taxonomy" id="208331"/>
    <lineage>
        <taxon>Eukaryota</taxon>
        <taxon>Metazoa</taxon>
        <taxon>Chordata</taxon>
        <taxon>Craniata</taxon>
        <taxon>Vertebrata</taxon>
        <taxon>Euteleostomi</taxon>
        <taxon>Actinopterygii</taxon>
        <taxon>Neopterygii</taxon>
        <taxon>Teleostei</taxon>
        <taxon>Neoteleostei</taxon>
        <taxon>Acanthomorphata</taxon>
        <taxon>Ovalentaria</taxon>
        <taxon>Atherinomorphae</taxon>
        <taxon>Cyprinodontiformes</taxon>
        <taxon>Goodeidae</taxon>
        <taxon>Characodon</taxon>
    </lineage>
</organism>
<gene>
    <name evidence="1" type="ORF">CHARACLAT_026289</name>
</gene>
<reference evidence="1 2" key="1">
    <citation type="submission" date="2021-06" db="EMBL/GenBank/DDBJ databases">
        <authorList>
            <person name="Palmer J.M."/>
        </authorList>
    </citation>
    <scope>NUCLEOTIDE SEQUENCE [LARGE SCALE GENOMIC DNA]</scope>
    <source>
        <strain evidence="1 2">CL_MEX2019</strain>
        <tissue evidence="1">Muscle</tissue>
    </source>
</reference>
<proteinExistence type="predicted"/>
<evidence type="ECO:0000313" key="1">
    <source>
        <dbReference type="EMBL" id="MED6281871.1"/>
    </source>
</evidence>
<dbReference type="Proteomes" id="UP001352852">
    <property type="component" value="Unassembled WGS sequence"/>
</dbReference>